<dbReference type="eggNOG" id="KOG2845">
    <property type="taxonomic scope" value="Eukaryota"/>
</dbReference>
<dbReference type="Proteomes" id="UP000000759">
    <property type="component" value="Chromosome 9"/>
</dbReference>
<dbReference type="HOGENOM" id="CLU_025737_0_0_1"/>
<dbReference type="EMBL" id="CM000612">
    <property type="protein sequence ID" value="EEC48062.1"/>
    <property type="molecule type" value="Genomic_DNA"/>
</dbReference>
<feature type="compositionally biased region" description="Basic and acidic residues" evidence="1">
    <location>
        <begin position="82"/>
        <end position="92"/>
    </location>
</feature>
<dbReference type="GO" id="GO:0180022">
    <property type="term" value="C:RQC-trigger complex"/>
    <property type="evidence" value="ECO:0007669"/>
    <property type="project" value="InterPro"/>
</dbReference>
<feature type="compositionally biased region" description="Polar residues" evidence="1">
    <location>
        <begin position="118"/>
        <end position="127"/>
    </location>
</feature>
<dbReference type="AlphaFoldDB" id="B7G0C1"/>
<evidence type="ECO:0000256" key="1">
    <source>
        <dbReference type="SAM" id="MobiDB-lite"/>
    </source>
</evidence>
<dbReference type="GO" id="GO:0008270">
    <property type="term" value="F:zinc ion binding"/>
    <property type="evidence" value="ECO:0007669"/>
    <property type="project" value="InterPro"/>
</dbReference>
<reference evidence="5" key="2">
    <citation type="submission" date="2008-08" db="EMBL/GenBank/DDBJ databases">
        <authorList>
            <consortium name="Diatom Consortium"/>
            <person name="Grigoriev I."/>
            <person name="Grimwood J."/>
            <person name="Kuo A."/>
            <person name="Otillar R.P."/>
            <person name="Salamov A."/>
            <person name="Detter J.C."/>
            <person name="Lindquist E."/>
            <person name="Shapiro H."/>
            <person name="Lucas S."/>
            <person name="Glavina del Rio T."/>
            <person name="Pitluck S."/>
            <person name="Rokhsar D."/>
            <person name="Bowler C."/>
        </authorList>
    </citation>
    <scope>GENOME REANNOTATION</scope>
    <source>
        <strain evidence="5">CCAP 1055/1</strain>
    </source>
</reference>
<evidence type="ECO:0000259" key="3">
    <source>
        <dbReference type="Pfam" id="PF23135"/>
    </source>
</evidence>
<dbReference type="InterPro" id="IPR056994">
    <property type="entry name" value="TRI4_N"/>
</dbReference>
<evidence type="ECO:0000313" key="4">
    <source>
        <dbReference type="EMBL" id="EEC48062.1"/>
    </source>
</evidence>
<dbReference type="InterPro" id="IPR009349">
    <property type="entry name" value="TRIP4/RQT4_C2HC5_Znf"/>
</dbReference>
<dbReference type="GO" id="GO:0072344">
    <property type="term" value="P:rescue of stalled ribosome"/>
    <property type="evidence" value="ECO:0007669"/>
    <property type="project" value="InterPro"/>
</dbReference>
<dbReference type="OrthoDB" id="338816at2759"/>
<dbReference type="GO" id="GO:0045893">
    <property type="term" value="P:positive regulation of DNA-templated transcription"/>
    <property type="evidence" value="ECO:0007669"/>
    <property type="project" value="TreeGrafter"/>
</dbReference>
<dbReference type="RefSeq" id="XP_002180654.1">
    <property type="nucleotide sequence ID" value="XM_002180618.1"/>
</dbReference>
<dbReference type="InterPro" id="IPR039128">
    <property type="entry name" value="TRIP4-like"/>
</dbReference>
<evidence type="ECO:0000259" key="2">
    <source>
        <dbReference type="Pfam" id="PF06221"/>
    </source>
</evidence>
<dbReference type="PANTHER" id="PTHR12963:SF4">
    <property type="entry name" value="ACTIVATING SIGNAL COINTEGRATOR 1"/>
    <property type="match status" value="1"/>
</dbReference>
<evidence type="ECO:0000313" key="5">
    <source>
        <dbReference type="Proteomes" id="UP000000759"/>
    </source>
</evidence>
<feature type="domain" description="Activating signal cointegrator 1 N-terminal" evidence="3">
    <location>
        <begin position="16"/>
        <end position="62"/>
    </location>
</feature>
<dbReference type="KEGG" id="pti:PHATRDRAFT_46184"/>
<dbReference type="Pfam" id="PF23135">
    <property type="entry name" value="TRI4_N"/>
    <property type="match status" value="1"/>
</dbReference>
<feature type="region of interest" description="Disordered" evidence="1">
    <location>
        <begin position="82"/>
        <end position="173"/>
    </location>
</feature>
<organism evidence="4 5">
    <name type="scientific">Phaeodactylum tricornutum (strain CCAP 1055/1)</name>
    <dbReference type="NCBI Taxonomy" id="556484"/>
    <lineage>
        <taxon>Eukaryota</taxon>
        <taxon>Sar</taxon>
        <taxon>Stramenopiles</taxon>
        <taxon>Ochrophyta</taxon>
        <taxon>Bacillariophyta</taxon>
        <taxon>Bacillariophyceae</taxon>
        <taxon>Bacillariophycidae</taxon>
        <taxon>Naviculales</taxon>
        <taxon>Phaeodactylaceae</taxon>
        <taxon>Phaeodactylum</taxon>
    </lineage>
</organism>
<evidence type="ECO:0008006" key="6">
    <source>
        <dbReference type="Google" id="ProtNLM"/>
    </source>
</evidence>
<name>B7G0C1_PHATC</name>
<keyword evidence="5" id="KW-1185">Reference proteome</keyword>
<reference evidence="4 5" key="1">
    <citation type="journal article" date="2008" name="Nature">
        <title>The Phaeodactylum genome reveals the evolutionary history of diatom genomes.</title>
        <authorList>
            <person name="Bowler C."/>
            <person name="Allen A.E."/>
            <person name="Badger J.H."/>
            <person name="Grimwood J."/>
            <person name="Jabbari K."/>
            <person name="Kuo A."/>
            <person name="Maheswari U."/>
            <person name="Martens C."/>
            <person name="Maumus F."/>
            <person name="Otillar R.P."/>
            <person name="Rayko E."/>
            <person name="Salamov A."/>
            <person name="Vandepoele K."/>
            <person name="Beszteri B."/>
            <person name="Gruber A."/>
            <person name="Heijde M."/>
            <person name="Katinka M."/>
            <person name="Mock T."/>
            <person name="Valentin K."/>
            <person name="Verret F."/>
            <person name="Berges J.A."/>
            <person name="Brownlee C."/>
            <person name="Cadoret J.P."/>
            <person name="Chiovitti A."/>
            <person name="Choi C.J."/>
            <person name="Coesel S."/>
            <person name="De Martino A."/>
            <person name="Detter J.C."/>
            <person name="Durkin C."/>
            <person name="Falciatore A."/>
            <person name="Fournet J."/>
            <person name="Haruta M."/>
            <person name="Huysman M.J."/>
            <person name="Jenkins B.D."/>
            <person name="Jiroutova K."/>
            <person name="Jorgensen R.E."/>
            <person name="Joubert Y."/>
            <person name="Kaplan A."/>
            <person name="Kroger N."/>
            <person name="Kroth P.G."/>
            <person name="La Roche J."/>
            <person name="Lindquist E."/>
            <person name="Lommer M."/>
            <person name="Martin-Jezequel V."/>
            <person name="Lopez P.J."/>
            <person name="Lucas S."/>
            <person name="Mangogna M."/>
            <person name="McGinnis K."/>
            <person name="Medlin L.K."/>
            <person name="Montsant A."/>
            <person name="Oudot-Le Secq M.P."/>
            <person name="Napoli C."/>
            <person name="Obornik M."/>
            <person name="Parker M.S."/>
            <person name="Petit J.L."/>
            <person name="Porcel B.M."/>
            <person name="Poulsen N."/>
            <person name="Robison M."/>
            <person name="Rychlewski L."/>
            <person name="Rynearson T.A."/>
            <person name="Schmutz J."/>
            <person name="Shapiro H."/>
            <person name="Siaut M."/>
            <person name="Stanley M."/>
            <person name="Sussman M.R."/>
            <person name="Taylor A.R."/>
            <person name="Vardi A."/>
            <person name="von Dassow P."/>
            <person name="Vyverman W."/>
            <person name="Willis A."/>
            <person name="Wyrwicz L.S."/>
            <person name="Rokhsar D.S."/>
            <person name="Weissenbach J."/>
            <person name="Armbrust E.V."/>
            <person name="Green B.R."/>
            <person name="Van de Peer Y."/>
            <person name="Grigoriev I.V."/>
        </authorList>
    </citation>
    <scope>NUCLEOTIDE SEQUENCE [LARGE SCALE GENOMIC DNA]</scope>
    <source>
        <strain evidence="4 5">CCAP 1055/1</strain>
    </source>
</reference>
<dbReference type="OMA" id="AWILKET"/>
<dbReference type="PaxDb" id="2850-Phatr46184"/>
<dbReference type="STRING" id="556484.B7G0C1"/>
<dbReference type="InParanoid" id="B7G0C1"/>
<dbReference type="GeneID" id="7201160"/>
<dbReference type="PANTHER" id="PTHR12963">
    <property type="entry name" value="THYROID RECEPTOR INTERACTING PROTEIN RELATED"/>
    <property type="match status" value="1"/>
</dbReference>
<proteinExistence type="predicted"/>
<dbReference type="GO" id="GO:0005634">
    <property type="term" value="C:nucleus"/>
    <property type="evidence" value="ECO:0007669"/>
    <property type="project" value="InterPro"/>
</dbReference>
<feature type="domain" description="TRIP4/RQT4 C2HC5-type zinc finger" evidence="2">
    <location>
        <begin position="180"/>
        <end position="216"/>
    </location>
</feature>
<sequence length="298" mass="33730">MADSIQRDFLNSKFAQILGFEDGVDDVVDHLLTIDSKEDLSDYLSQLLGSLSVEGKKFVDDIEKFKRGVPIEPMILVVPDKAEKSEQTHDLPIESTAITENSVRTKDNIEKPPEKPRQASTNKLASETQKRQGFKHSHSPPVVEQSKLPLESRKNALKTQSKVKSGGNEGPRSKGTAAFECGCFGNYHKPISNCLSCGRISCEREGYDFCPFCGYLVEPQKKPDDDDPLYPAWILKETVLKHQRESAKRTLIFDDQADHHGAQNSEWLTKNEQEDVEIEQAARFERLHQRKNVELKFT</sequence>
<dbReference type="Pfam" id="PF06221">
    <property type="entry name" value="zf-C2HC5"/>
    <property type="match status" value="1"/>
</dbReference>
<protein>
    <recommendedName>
        <fullName evidence="6">Zinc finger C2HC5-type domain-containing protein</fullName>
    </recommendedName>
</protein>
<feature type="compositionally biased region" description="Basic and acidic residues" evidence="1">
    <location>
        <begin position="103"/>
        <end position="117"/>
    </location>
</feature>
<gene>
    <name evidence="4" type="ORF">PHATRDRAFT_46184</name>
</gene>
<accession>B7G0C1</accession>